<organism evidence="1 2">
    <name type="scientific">Dactylosporangium siamense</name>
    <dbReference type="NCBI Taxonomy" id="685454"/>
    <lineage>
        <taxon>Bacteria</taxon>
        <taxon>Bacillati</taxon>
        <taxon>Actinomycetota</taxon>
        <taxon>Actinomycetes</taxon>
        <taxon>Micromonosporales</taxon>
        <taxon>Micromonosporaceae</taxon>
        <taxon>Dactylosporangium</taxon>
    </lineage>
</organism>
<protein>
    <submittedName>
        <fullName evidence="1">Uncharacterized protein</fullName>
    </submittedName>
</protein>
<reference evidence="1" key="1">
    <citation type="submission" date="2021-01" db="EMBL/GenBank/DDBJ databases">
        <title>Whole genome shotgun sequence of Dactylosporangium siamense NBRC 106093.</title>
        <authorList>
            <person name="Komaki H."/>
            <person name="Tamura T."/>
        </authorList>
    </citation>
    <scope>NUCLEOTIDE SEQUENCE</scope>
    <source>
        <strain evidence="1">NBRC 106093</strain>
    </source>
</reference>
<dbReference type="Proteomes" id="UP000660611">
    <property type="component" value="Unassembled WGS sequence"/>
</dbReference>
<accession>A0A919PNA7</accession>
<sequence length="1021" mass="110845">MDVQSWERVLLQDVLDRGRPGERLYLYVDRELLGRLSGMDPADAVADFCNAVRSSEPGRPFVKAALAASRWRDRHFSGPPGFVAALALTVLAVTEVPLGGSNGIYRRQNELLGRPPTPTEPPGYRDHVPGMWAVWNEWLDGPGAAYGRSSARNHGRWTLQGWSRSQGLIRHIDRIRIEQFLSDTATARSRSPLAAEFVEWLRYRGSAGADLLARFADDAAMQVVQDVLDDESERLRRDGRRPTVHRGSRAMLHYDDWLGEFGGAVAVDPTWYGLTLDLGDDEPYVAGPFDTVLVLRAGVPDGDVLGSGVELELADRVTVTFGGEDAYVMADDPAVSGRVQCRTVTHPSLYHVLVRDAHLHGLARTLRADGIDRTAKPSVVPGWSWLENVPLEPGAQILSAVGLTAAVPGPPSRSRLDGGLQVAHSTYLTGGEPDFVIDSDAALPGLTLDGARLPVTPGQRRVSLADQRPAPGTHRVASDLGDRTFVTMVHQQDRARAGDIWRSVTLTSTGLHFSEPTRMAQPDVGLAGAVLRGASLPPSITVRRPPGTECLVVTDEGDVSEVWPSAPPWLRAIGVEPHFVNVMQAVRTLPAPPAFFVVRSGRRHVAHVVEIPLSTPQLPGRVPSQPRPNLVGELFTGPGPQSSTADARFRSALSKAILRKVATRGDYPPSCRPTAMRDDVQQGPRVDNPYDDVLTWLSERERGRASQSLYAETWAWACARYGHADMGGAWRKSLGTLMSLGFIERDYARQEVAIAPAALSAIPSSVGVFVLTGARPRRLLERMDDPNDPDASVAAAVDTWVLHLRTAVDATGHAAGPTTVYVECETADNGVVQAGLSALGVTLQGDVGTHLLEGLPSLRQLLVTGTQLTLSPGREPRLRAMNAGGVWVWAPRNDDRARGLYCYPIRGRRSFAWRTEPDGALVAVDADAGEWLARLNRGQSTLLAYDPLGKKLVVRGGLQPPALLHRALCLRTGLPAYMMTSGGLGAYRWVYENVDNVAAERTADLLGQTLQYTHRTMRTAS</sequence>
<dbReference type="AlphaFoldDB" id="A0A919PNA7"/>
<gene>
    <name evidence="1" type="ORF">Dsi01nite_047980</name>
</gene>
<comment type="caution">
    <text evidence="1">The sequence shown here is derived from an EMBL/GenBank/DDBJ whole genome shotgun (WGS) entry which is preliminary data.</text>
</comment>
<keyword evidence="2" id="KW-1185">Reference proteome</keyword>
<dbReference type="RefSeq" id="WP_203848521.1">
    <property type="nucleotide sequence ID" value="NZ_BAAAVW010000016.1"/>
</dbReference>
<proteinExistence type="predicted"/>
<name>A0A919PNA7_9ACTN</name>
<dbReference type="EMBL" id="BONQ01000077">
    <property type="protein sequence ID" value="GIG46757.1"/>
    <property type="molecule type" value="Genomic_DNA"/>
</dbReference>
<evidence type="ECO:0000313" key="2">
    <source>
        <dbReference type="Proteomes" id="UP000660611"/>
    </source>
</evidence>
<evidence type="ECO:0000313" key="1">
    <source>
        <dbReference type="EMBL" id="GIG46757.1"/>
    </source>
</evidence>